<name>A0A0A8ZCR6_ARUDO</name>
<sequence length="37" mass="4024">MRRRPSVPAAKGDNCPLPLRCTLAVRPIAYPGIGFQT</sequence>
<protein>
    <submittedName>
        <fullName evidence="1">Uncharacterized protein</fullName>
    </submittedName>
</protein>
<accession>A0A0A8ZCR6</accession>
<reference evidence="1" key="1">
    <citation type="submission" date="2014-09" db="EMBL/GenBank/DDBJ databases">
        <authorList>
            <person name="Magalhaes I.L.F."/>
            <person name="Oliveira U."/>
            <person name="Santos F.R."/>
            <person name="Vidigal T.H.D.A."/>
            <person name="Brescovit A.D."/>
            <person name="Santos A.J."/>
        </authorList>
    </citation>
    <scope>NUCLEOTIDE SEQUENCE</scope>
    <source>
        <tissue evidence="1">Shoot tissue taken approximately 20 cm above the soil surface</tissue>
    </source>
</reference>
<reference evidence="1" key="2">
    <citation type="journal article" date="2015" name="Data Brief">
        <title>Shoot transcriptome of the giant reed, Arundo donax.</title>
        <authorList>
            <person name="Barrero R.A."/>
            <person name="Guerrero F.D."/>
            <person name="Moolhuijzen P."/>
            <person name="Goolsby J.A."/>
            <person name="Tidwell J."/>
            <person name="Bellgard S.E."/>
            <person name="Bellgard M.I."/>
        </authorList>
    </citation>
    <scope>NUCLEOTIDE SEQUENCE</scope>
    <source>
        <tissue evidence="1">Shoot tissue taken approximately 20 cm above the soil surface</tissue>
    </source>
</reference>
<dbReference type="EMBL" id="GBRH01262407">
    <property type="protein sequence ID" value="JAD35488.1"/>
    <property type="molecule type" value="Transcribed_RNA"/>
</dbReference>
<evidence type="ECO:0000313" key="1">
    <source>
        <dbReference type="EMBL" id="JAD35488.1"/>
    </source>
</evidence>
<organism evidence="1">
    <name type="scientific">Arundo donax</name>
    <name type="common">Giant reed</name>
    <name type="synonym">Donax arundinaceus</name>
    <dbReference type="NCBI Taxonomy" id="35708"/>
    <lineage>
        <taxon>Eukaryota</taxon>
        <taxon>Viridiplantae</taxon>
        <taxon>Streptophyta</taxon>
        <taxon>Embryophyta</taxon>
        <taxon>Tracheophyta</taxon>
        <taxon>Spermatophyta</taxon>
        <taxon>Magnoliopsida</taxon>
        <taxon>Liliopsida</taxon>
        <taxon>Poales</taxon>
        <taxon>Poaceae</taxon>
        <taxon>PACMAD clade</taxon>
        <taxon>Arundinoideae</taxon>
        <taxon>Arundineae</taxon>
        <taxon>Arundo</taxon>
    </lineage>
</organism>
<proteinExistence type="predicted"/>
<dbReference type="AlphaFoldDB" id="A0A0A8ZCR6"/>